<gene>
    <name evidence="1" type="ORF">POBO1169_LOCUS9507</name>
</gene>
<proteinExistence type="predicted"/>
<name>A0A7S0WIT2_9CHLO</name>
<evidence type="ECO:0000313" key="1">
    <source>
        <dbReference type="EMBL" id="CAD8668394.1"/>
    </source>
</evidence>
<dbReference type="AlphaFoldDB" id="A0A7S0WIT2"/>
<reference evidence="1" key="1">
    <citation type="submission" date="2021-01" db="EMBL/GenBank/DDBJ databases">
        <authorList>
            <person name="Corre E."/>
            <person name="Pelletier E."/>
            <person name="Niang G."/>
            <person name="Scheremetjew M."/>
            <person name="Finn R."/>
            <person name="Kale V."/>
            <person name="Holt S."/>
            <person name="Cochrane G."/>
            <person name="Meng A."/>
            <person name="Brown T."/>
            <person name="Cohen L."/>
        </authorList>
    </citation>
    <scope>NUCLEOTIDE SEQUENCE</scope>
    <source>
        <strain evidence="1">CCMP722</strain>
    </source>
</reference>
<accession>A0A7S0WIT2</accession>
<organism evidence="1">
    <name type="scientific">Pyramimonas obovata</name>
    <dbReference type="NCBI Taxonomy" id="1411642"/>
    <lineage>
        <taxon>Eukaryota</taxon>
        <taxon>Viridiplantae</taxon>
        <taxon>Chlorophyta</taxon>
        <taxon>Pyramimonadophyceae</taxon>
        <taxon>Pyramimonadales</taxon>
        <taxon>Pyramimonadaceae</taxon>
        <taxon>Pyramimonas</taxon>
        <taxon>Pyramimonas incertae sedis</taxon>
    </lineage>
</organism>
<protein>
    <submittedName>
        <fullName evidence="1">Uncharacterized protein</fullName>
    </submittedName>
</protein>
<dbReference type="EMBL" id="HBFA01018606">
    <property type="protein sequence ID" value="CAD8668394.1"/>
    <property type="molecule type" value="Transcribed_RNA"/>
</dbReference>
<sequence length="240" mass="26164">MTTCSTSTVAHIAVHRARSTTASKARAAARSVNVRSRAFLGNTMGLTPFGYSCSASSSKFVVRAANTFADEVVMTGEEYVVVGLAHCFEKIENKLVPRFVVEPVTAGTVHSMAAGALTSYKALTSLTLGEAIKMDLSALPDAIRSEDGVQFADNFVFRTECAARTWSRPHAVEHCQDIVPSCPDVRSDWNYSVTNNTRILNFENIVNDDDNVKQDMSIDVYGRKEEGTDIDQQIEDLANA</sequence>